<dbReference type="EMBL" id="CAMXCT020001627">
    <property type="protein sequence ID" value="CAL1145133.1"/>
    <property type="molecule type" value="Genomic_DNA"/>
</dbReference>
<reference evidence="3 4" key="2">
    <citation type="submission" date="2024-05" db="EMBL/GenBank/DDBJ databases">
        <authorList>
            <person name="Chen Y."/>
            <person name="Shah S."/>
            <person name="Dougan E. K."/>
            <person name="Thang M."/>
            <person name="Chan C."/>
        </authorList>
    </citation>
    <scope>NUCLEOTIDE SEQUENCE [LARGE SCALE GENOMIC DNA]</scope>
</reference>
<reference evidence="2" key="1">
    <citation type="submission" date="2022-10" db="EMBL/GenBank/DDBJ databases">
        <authorList>
            <person name="Chen Y."/>
            <person name="Dougan E. K."/>
            <person name="Chan C."/>
            <person name="Rhodes N."/>
            <person name="Thang M."/>
        </authorList>
    </citation>
    <scope>NUCLEOTIDE SEQUENCE</scope>
</reference>
<evidence type="ECO:0000313" key="4">
    <source>
        <dbReference type="Proteomes" id="UP001152797"/>
    </source>
</evidence>
<dbReference type="AlphaFoldDB" id="A0A9P1FX10"/>
<feature type="compositionally biased region" description="Basic and acidic residues" evidence="1">
    <location>
        <begin position="1"/>
        <end position="15"/>
    </location>
</feature>
<name>A0A9P1FX10_9DINO</name>
<organism evidence="2">
    <name type="scientific">Cladocopium goreaui</name>
    <dbReference type="NCBI Taxonomy" id="2562237"/>
    <lineage>
        <taxon>Eukaryota</taxon>
        <taxon>Sar</taxon>
        <taxon>Alveolata</taxon>
        <taxon>Dinophyceae</taxon>
        <taxon>Suessiales</taxon>
        <taxon>Symbiodiniaceae</taxon>
        <taxon>Cladocopium</taxon>
    </lineage>
</organism>
<feature type="region of interest" description="Disordered" evidence="1">
    <location>
        <begin position="1"/>
        <end position="59"/>
    </location>
</feature>
<proteinExistence type="predicted"/>
<feature type="compositionally biased region" description="Low complexity" evidence="1">
    <location>
        <begin position="42"/>
        <end position="51"/>
    </location>
</feature>
<dbReference type="EMBL" id="CAMXCT010001627">
    <property type="protein sequence ID" value="CAI3991758.1"/>
    <property type="molecule type" value="Genomic_DNA"/>
</dbReference>
<dbReference type="EMBL" id="CAMXCT030001627">
    <property type="protein sequence ID" value="CAL4779070.1"/>
    <property type="molecule type" value="Genomic_DNA"/>
</dbReference>
<comment type="caution">
    <text evidence="2">The sequence shown here is derived from an EMBL/GenBank/DDBJ whole genome shotgun (WGS) entry which is preliminary data.</text>
</comment>
<gene>
    <name evidence="2" type="ORF">C1SCF055_LOCUS18639</name>
</gene>
<evidence type="ECO:0000313" key="2">
    <source>
        <dbReference type="EMBL" id="CAI3991758.1"/>
    </source>
</evidence>
<accession>A0A9P1FX10</accession>
<sequence>MPVLARYDESKDDLVSSRPSGLQRYEETSSESAGHDQEESDQSSGESTTSDGEPKTSEVDLSINGLHSLHALDEASDNEETAEISALRMSVSHPIWSAASGLLGILEVAKTIARCIFVEYSVWERKKRTRADEALKEDLMIKLIDRMLLGGTQQVLDMDPSALPLRELPPGNVASLYLMYLAYCKPAGQDFQEHSRLCKALLDHYHGQWLDRRVYWAARNRSIYDRDLVHLWFSQLFSPMDMAALCTWPWRAWNIETPRDLQRLISDRVAPIFTKKNLDFDISIVDVGLQVSDRLPRSMQTDDMETQDNDVFAMMKESMSDSGLCQDPLLVMPGGLLRESSSCLLTANSSDCPLVTGVIDADRLTELRAIQRALQKDFPHMRRAVTFYDTLLAGGGENLQSVPKLTFLEHAHRQILQPDAPQFGAQPKGPKPHELQVVFHRSRVWPVMSDEETTAPHDPIDAIKTYFKVAINDLVLDGAIPSSKQHAILVPNQSMDEFYLPLTAFDYSKAAKNGFFPSNVQFETHMMEFLKHGYRSSIGNCEVRFPLATGDRRIRPFTVGLDDGFVKILLMFSIVAFTRELEIEMKDDDGSLKRVLESFRSVRCSYTFFENPSHHFLHSLSYLVIFVNISTFGFLLWEVVNVHMLCWACNCCQLRNPMGNSGEASSKSHQHHGGHQGNDCCGKTAQPPRSGCTQGHSWQGDC</sequence>
<dbReference type="Proteomes" id="UP001152797">
    <property type="component" value="Unassembled WGS sequence"/>
</dbReference>
<evidence type="ECO:0000313" key="3">
    <source>
        <dbReference type="EMBL" id="CAL4779070.1"/>
    </source>
</evidence>
<evidence type="ECO:0000256" key="1">
    <source>
        <dbReference type="SAM" id="MobiDB-lite"/>
    </source>
</evidence>
<keyword evidence="4" id="KW-1185">Reference proteome</keyword>
<protein>
    <submittedName>
        <fullName evidence="2">Uncharacterized protein</fullName>
    </submittedName>
</protein>